<evidence type="ECO:0000313" key="5">
    <source>
        <dbReference type="Proteomes" id="UP000034539"/>
    </source>
</evidence>
<dbReference type="Proteomes" id="UP000034539">
    <property type="component" value="Unassembled WGS sequence"/>
</dbReference>
<protein>
    <submittedName>
        <fullName evidence="4">Uncharacterized protein</fullName>
    </submittedName>
</protein>
<gene>
    <name evidence="4" type="ORF">UT63_C0005G0018</name>
</gene>
<dbReference type="AlphaFoldDB" id="A0A0G0Q1D0"/>
<keyword evidence="2" id="KW-1133">Transmembrane helix</keyword>
<proteinExistence type="predicted"/>
<name>A0A0G0Q1D0_9BACT</name>
<evidence type="ECO:0000256" key="1">
    <source>
        <dbReference type="SAM" id="MobiDB-lite"/>
    </source>
</evidence>
<dbReference type="EMBL" id="LBXN01000005">
    <property type="protein sequence ID" value="KKR34164.1"/>
    <property type="molecule type" value="Genomic_DNA"/>
</dbReference>
<evidence type="ECO:0000256" key="2">
    <source>
        <dbReference type="SAM" id="Phobius"/>
    </source>
</evidence>
<accession>A0A0G0Q1D0</accession>
<keyword evidence="3" id="KW-0732">Signal</keyword>
<sequence length="302" mass="32963">MKLPVLFLTLLFLLFLFSSSSQIVLSDFSFSDLPNQADDDDELKITASVSGRNKNTIYYIRAAFAYNYPTPSPAYLGYTRNNEGVWYNGKPTIDHTKYFKIVTNDEGNWSGEIFVKVDKEDSDFKGSGDYLFKLGKYTETGNSPDWSDNTRTIINIKSDPTPTLTPIPPTATKIPSPTVTLKPAPSIKVPTVKPSVTIKPDPTSIPTSKLSPTGIYSINNTEDFDDSSVSGEILGLENGLASNSAENKSIFEVSTTPVENKLTNKNFSPAIFGLGGLFFLLSGGSVFVIMKRKSKNQSGGTS</sequence>
<evidence type="ECO:0000313" key="4">
    <source>
        <dbReference type="EMBL" id="KKR34164.1"/>
    </source>
</evidence>
<feature type="signal peptide" evidence="3">
    <location>
        <begin position="1"/>
        <end position="23"/>
    </location>
</feature>
<keyword evidence="2" id="KW-0812">Transmembrane</keyword>
<comment type="caution">
    <text evidence="4">The sequence shown here is derived from an EMBL/GenBank/DDBJ whole genome shotgun (WGS) entry which is preliminary data.</text>
</comment>
<organism evidence="4 5">
    <name type="scientific">Candidatus Gottesmanbacteria bacterium GW2011_GWC2_39_8</name>
    <dbReference type="NCBI Taxonomy" id="1618450"/>
    <lineage>
        <taxon>Bacteria</taxon>
        <taxon>Candidatus Gottesmaniibacteriota</taxon>
    </lineage>
</organism>
<feature type="chain" id="PRO_5002533971" evidence="3">
    <location>
        <begin position="24"/>
        <end position="302"/>
    </location>
</feature>
<reference evidence="4 5" key="1">
    <citation type="journal article" date="2015" name="Nature">
        <title>rRNA introns, odd ribosomes, and small enigmatic genomes across a large radiation of phyla.</title>
        <authorList>
            <person name="Brown C.T."/>
            <person name="Hug L.A."/>
            <person name="Thomas B.C."/>
            <person name="Sharon I."/>
            <person name="Castelle C.J."/>
            <person name="Singh A."/>
            <person name="Wilkins M.J."/>
            <person name="Williams K.H."/>
            <person name="Banfield J.F."/>
        </authorList>
    </citation>
    <scope>NUCLEOTIDE SEQUENCE [LARGE SCALE GENOMIC DNA]</scope>
</reference>
<keyword evidence="2" id="KW-0472">Membrane</keyword>
<evidence type="ECO:0000256" key="3">
    <source>
        <dbReference type="SAM" id="SignalP"/>
    </source>
</evidence>
<feature type="transmembrane region" description="Helical" evidence="2">
    <location>
        <begin position="270"/>
        <end position="290"/>
    </location>
</feature>
<feature type="region of interest" description="Disordered" evidence="1">
    <location>
        <begin position="157"/>
        <end position="179"/>
    </location>
</feature>